<gene>
    <name evidence="1" type="ORF">C7447_102193</name>
</gene>
<sequence>MTEKKFSKHFYIHIAYLFYSLAMVDKKIEIDEKRKIVAIVERSWLETIENKEVIYETLRSLIKEKITSEEAFQKFKAFVIANKEYFTNDTAKKIIKASHSICEAFASKNKSELILLARIHKLLQTNEA</sequence>
<evidence type="ECO:0000313" key="1">
    <source>
        <dbReference type="EMBL" id="TYP98875.1"/>
    </source>
</evidence>
<dbReference type="RefSeq" id="WP_148869679.1">
    <property type="nucleotide sequence ID" value="NZ_VNIA01000002.1"/>
</dbReference>
<dbReference type="AlphaFoldDB" id="A0A5S5DSX5"/>
<accession>A0A5S5DSX5</accession>
<dbReference type="SUPFAM" id="SSF158682">
    <property type="entry name" value="TerB-like"/>
    <property type="match status" value="1"/>
</dbReference>
<organism evidence="1 2">
    <name type="scientific">Tenacibaculum adriaticum</name>
    <dbReference type="NCBI Taxonomy" id="413713"/>
    <lineage>
        <taxon>Bacteria</taxon>
        <taxon>Pseudomonadati</taxon>
        <taxon>Bacteroidota</taxon>
        <taxon>Flavobacteriia</taxon>
        <taxon>Flavobacteriales</taxon>
        <taxon>Flavobacteriaceae</taxon>
        <taxon>Tenacibaculum</taxon>
    </lineage>
</organism>
<keyword evidence="2" id="KW-1185">Reference proteome</keyword>
<name>A0A5S5DSX5_9FLAO</name>
<evidence type="ECO:0000313" key="2">
    <source>
        <dbReference type="Proteomes" id="UP000323136"/>
    </source>
</evidence>
<dbReference type="EMBL" id="VNIA01000002">
    <property type="protein sequence ID" value="TYP98875.1"/>
    <property type="molecule type" value="Genomic_DNA"/>
</dbReference>
<dbReference type="Proteomes" id="UP000323136">
    <property type="component" value="Unassembled WGS sequence"/>
</dbReference>
<comment type="caution">
    <text evidence="1">The sequence shown here is derived from an EMBL/GenBank/DDBJ whole genome shotgun (WGS) entry which is preliminary data.</text>
</comment>
<reference evidence="1 2" key="1">
    <citation type="submission" date="2019-07" db="EMBL/GenBank/DDBJ databases">
        <title>Genomic Encyclopedia of Type Strains, Phase IV (KMG-IV): sequencing the most valuable type-strain genomes for metagenomic binning, comparative biology and taxonomic classification.</title>
        <authorList>
            <person name="Goeker M."/>
        </authorList>
    </citation>
    <scope>NUCLEOTIDE SEQUENCE [LARGE SCALE GENOMIC DNA]</scope>
    <source>
        <strain evidence="1 2">DSM 18961</strain>
    </source>
</reference>
<proteinExistence type="predicted"/>
<dbReference type="InterPro" id="IPR029024">
    <property type="entry name" value="TerB-like"/>
</dbReference>
<dbReference type="OrthoDB" id="982210at2"/>
<evidence type="ECO:0008006" key="3">
    <source>
        <dbReference type="Google" id="ProtNLM"/>
    </source>
</evidence>
<protein>
    <recommendedName>
        <fullName evidence="3">Tellurite resistance protein TerB</fullName>
    </recommendedName>
</protein>